<dbReference type="InterPro" id="IPR036388">
    <property type="entry name" value="WH-like_DNA-bd_sf"/>
</dbReference>
<dbReference type="InterPro" id="IPR000792">
    <property type="entry name" value="Tscrpt_reg_LuxR_C"/>
</dbReference>
<proteinExistence type="predicted"/>
<dbReference type="GO" id="GO:0003677">
    <property type="term" value="F:DNA binding"/>
    <property type="evidence" value="ECO:0007669"/>
    <property type="project" value="UniProtKB-KW"/>
</dbReference>
<dbReference type="InterPro" id="IPR016032">
    <property type="entry name" value="Sig_transdc_resp-reg_C-effctor"/>
</dbReference>
<accession>A0A2T5B601</accession>
<dbReference type="OrthoDB" id="8281397at2"/>
<dbReference type="Gene3D" id="1.10.10.10">
    <property type="entry name" value="Winged helix-like DNA-binding domain superfamily/Winged helix DNA-binding domain"/>
    <property type="match status" value="1"/>
</dbReference>
<keyword evidence="3" id="KW-1185">Reference proteome</keyword>
<comment type="caution">
    <text evidence="2">The sequence shown here is derived from an EMBL/GenBank/DDBJ whole genome shotgun (WGS) entry which is preliminary data.</text>
</comment>
<name>A0A2T5B601_MYCDI</name>
<dbReference type="AlphaFoldDB" id="A0A2T5B601"/>
<feature type="domain" description="HTH luxR-type" evidence="1">
    <location>
        <begin position="16"/>
        <end position="73"/>
    </location>
</feature>
<gene>
    <name evidence="2" type="ORF">C7449_105309</name>
</gene>
<evidence type="ECO:0000313" key="3">
    <source>
        <dbReference type="Proteomes" id="UP000241247"/>
    </source>
</evidence>
<dbReference type="GO" id="GO:0006355">
    <property type="term" value="P:regulation of DNA-templated transcription"/>
    <property type="evidence" value="ECO:0007669"/>
    <property type="project" value="InterPro"/>
</dbReference>
<dbReference type="EMBL" id="PZZZ01000005">
    <property type="protein sequence ID" value="PTM94407.1"/>
    <property type="molecule type" value="Genomic_DNA"/>
</dbReference>
<keyword evidence="2" id="KW-0238">DNA-binding</keyword>
<evidence type="ECO:0000313" key="2">
    <source>
        <dbReference type="EMBL" id="PTM94407.1"/>
    </source>
</evidence>
<sequence>MTIVDSQSSRLPRPAEPELSAIELRCLALAAEGRIPAQIVLETDLPLQRVAQALMTAMTKLGARNITAAVSRAALLDLI</sequence>
<evidence type="ECO:0000259" key="1">
    <source>
        <dbReference type="SMART" id="SM00421"/>
    </source>
</evidence>
<dbReference type="RefSeq" id="WP_108003524.1">
    <property type="nucleotide sequence ID" value="NZ_JBHEEX010000003.1"/>
</dbReference>
<protein>
    <submittedName>
        <fullName evidence="2">DNA-binding CsgD family transcriptional regulator</fullName>
    </submittedName>
</protein>
<dbReference type="SUPFAM" id="SSF46894">
    <property type="entry name" value="C-terminal effector domain of the bipartite response regulators"/>
    <property type="match status" value="1"/>
</dbReference>
<dbReference type="Proteomes" id="UP000241247">
    <property type="component" value="Unassembled WGS sequence"/>
</dbReference>
<organism evidence="2 3">
    <name type="scientific">Mycoplana dimorpha</name>
    <dbReference type="NCBI Taxonomy" id="28320"/>
    <lineage>
        <taxon>Bacteria</taxon>
        <taxon>Pseudomonadati</taxon>
        <taxon>Pseudomonadota</taxon>
        <taxon>Alphaproteobacteria</taxon>
        <taxon>Hyphomicrobiales</taxon>
        <taxon>Rhizobiaceae</taxon>
        <taxon>Mycoplana</taxon>
    </lineage>
</organism>
<dbReference type="SMART" id="SM00421">
    <property type="entry name" value="HTH_LUXR"/>
    <property type="match status" value="1"/>
</dbReference>
<reference evidence="2 3" key="1">
    <citation type="submission" date="2018-04" db="EMBL/GenBank/DDBJ databases">
        <title>Genomic Encyclopedia of Type Strains, Phase IV (KMG-IV): sequencing the most valuable type-strain genomes for metagenomic binning, comparative biology and taxonomic classification.</title>
        <authorList>
            <person name="Goeker M."/>
        </authorList>
    </citation>
    <scope>NUCLEOTIDE SEQUENCE [LARGE SCALE GENOMIC DNA]</scope>
    <source>
        <strain evidence="2 3">DSM 7138</strain>
    </source>
</reference>